<accession>A0A554VEI5</accession>
<name>A0A554VEI5_9FLAO</name>
<dbReference type="AlphaFoldDB" id="A0A554VEI5"/>
<keyword evidence="2" id="KW-1185">Reference proteome</keyword>
<sequence length="122" mass="14032">MMKTKIQLLEKQVAKKNEVVKINQEFDYGYKHLKGVAVLSSIGEGHVFRSFNISNMELFPKNFEVDFLQSNASVTPNERFFKVDDIADGKKMEIDFIDSGKAPIYPYKLKIYLLLTDTTDES</sequence>
<gene>
    <name evidence="1" type="ORF">FOF46_23000</name>
</gene>
<evidence type="ECO:0000313" key="2">
    <source>
        <dbReference type="Proteomes" id="UP000318833"/>
    </source>
</evidence>
<dbReference type="Proteomes" id="UP000318833">
    <property type="component" value="Unassembled WGS sequence"/>
</dbReference>
<evidence type="ECO:0000313" key="1">
    <source>
        <dbReference type="EMBL" id="TSE05435.1"/>
    </source>
</evidence>
<dbReference type="EMBL" id="VLNR01000061">
    <property type="protein sequence ID" value="TSE05435.1"/>
    <property type="molecule type" value="Genomic_DNA"/>
</dbReference>
<organism evidence="1 2">
    <name type="scientific">Aquimarina algiphila</name>
    <dbReference type="NCBI Taxonomy" id="2047982"/>
    <lineage>
        <taxon>Bacteria</taxon>
        <taxon>Pseudomonadati</taxon>
        <taxon>Bacteroidota</taxon>
        <taxon>Flavobacteriia</taxon>
        <taxon>Flavobacteriales</taxon>
        <taxon>Flavobacteriaceae</taxon>
        <taxon>Aquimarina</taxon>
    </lineage>
</organism>
<reference evidence="1 2" key="1">
    <citation type="submission" date="2019-07" db="EMBL/GenBank/DDBJ databases">
        <title>The draft genome sequence of Aquimarina algiphila M91.</title>
        <authorList>
            <person name="Meng X."/>
        </authorList>
    </citation>
    <scope>NUCLEOTIDE SEQUENCE [LARGE SCALE GENOMIC DNA]</scope>
    <source>
        <strain evidence="1 2">M91</strain>
    </source>
</reference>
<proteinExistence type="predicted"/>
<dbReference type="RefSeq" id="WP_143918078.1">
    <property type="nucleotide sequence ID" value="NZ_CANMXV010000067.1"/>
</dbReference>
<protein>
    <submittedName>
        <fullName evidence="1">Uncharacterized protein</fullName>
    </submittedName>
</protein>
<comment type="caution">
    <text evidence="1">The sequence shown here is derived from an EMBL/GenBank/DDBJ whole genome shotgun (WGS) entry which is preliminary data.</text>
</comment>